<dbReference type="GO" id="GO:0003676">
    <property type="term" value="F:nucleic acid binding"/>
    <property type="evidence" value="ECO:0007669"/>
    <property type="project" value="InterPro"/>
</dbReference>
<dbReference type="InterPro" id="IPR021109">
    <property type="entry name" value="Peptidase_aspartic_dom_sf"/>
</dbReference>
<dbReference type="GO" id="GO:0003964">
    <property type="term" value="F:RNA-directed DNA polymerase activity"/>
    <property type="evidence" value="ECO:0007669"/>
    <property type="project" value="UniProtKB-KW"/>
</dbReference>
<dbReference type="GO" id="GO:0006508">
    <property type="term" value="P:proteolysis"/>
    <property type="evidence" value="ECO:0007669"/>
    <property type="project" value="InterPro"/>
</dbReference>
<dbReference type="InterPro" id="IPR001878">
    <property type="entry name" value="Znf_CCHC"/>
</dbReference>
<dbReference type="PANTHER" id="PTHR15503:SF45">
    <property type="entry name" value="RNA-DIRECTED DNA POLYMERASE HOMOLOG"/>
    <property type="match status" value="1"/>
</dbReference>
<dbReference type="GO" id="GO:0008270">
    <property type="term" value="F:zinc ion binding"/>
    <property type="evidence" value="ECO:0007669"/>
    <property type="project" value="UniProtKB-KW"/>
</dbReference>
<feature type="domain" description="CCHC-type" evidence="2">
    <location>
        <begin position="168"/>
        <end position="183"/>
    </location>
</feature>
<evidence type="ECO:0000259" key="2">
    <source>
        <dbReference type="PROSITE" id="PS50158"/>
    </source>
</evidence>
<dbReference type="PROSITE" id="PS00141">
    <property type="entry name" value="ASP_PROTEASE"/>
    <property type="match status" value="1"/>
</dbReference>
<dbReference type="GO" id="GO:0004190">
    <property type="term" value="F:aspartic-type endopeptidase activity"/>
    <property type="evidence" value="ECO:0007669"/>
    <property type="project" value="InterPro"/>
</dbReference>
<dbReference type="InterPro" id="IPR001969">
    <property type="entry name" value="Aspartic_peptidase_AS"/>
</dbReference>
<keyword evidence="1" id="KW-0479">Metal-binding</keyword>
<proteinExistence type="predicted"/>
<dbReference type="SMART" id="SM00343">
    <property type="entry name" value="ZnF_C2HC"/>
    <property type="match status" value="2"/>
</dbReference>
<dbReference type="AlphaFoldDB" id="A0A699J501"/>
<protein>
    <submittedName>
        <fullName evidence="3">Putative reverse transcriptase domain-containing protein</fullName>
    </submittedName>
</protein>
<dbReference type="InterPro" id="IPR036875">
    <property type="entry name" value="Znf_CCHC_sf"/>
</dbReference>
<dbReference type="SUPFAM" id="SSF50630">
    <property type="entry name" value="Acid proteases"/>
    <property type="match status" value="1"/>
</dbReference>
<keyword evidence="1" id="KW-0862">Zinc</keyword>
<dbReference type="Pfam" id="PF00098">
    <property type="entry name" value="zf-CCHC"/>
    <property type="match status" value="1"/>
</dbReference>
<keyword evidence="3" id="KW-0808">Transferase</keyword>
<evidence type="ECO:0000256" key="1">
    <source>
        <dbReference type="PROSITE-ProRule" id="PRU00047"/>
    </source>
</evidence>
<evidence type="ECO:0000313" key="3">
    <source>
        <dbReference type="EMBL" id="GFA12457.1"/>
    </source>
</evidence>
<gene>
    <name evidence="3" type="ORF">Tci_584429</name>
</gene>
<comment type="caution">
    <text evidence="3">The sequence shown here is derived from an EMBL/GenBank/DDBJ whole genome shotgun (WGS) entry which is preliminary data.</text>
</comment>
<dbReference type="PROSITE" id="PS50158">
    <property type="entry name" value="ZF_CCHC"/>
    <property type="match status" value="1"/>
</dbReference>
<accession>A0A699J501</accession>
<dbReference type="InterPro" id="IPR032567">
    <property type="entry name" value="RTL1-rel"/>
</dbReference>
<keyword evidence="3" id="KW-0695">RNA-directed DNA polymerase</keyword>
<dbReference type="PANTHER" id="PTHR15503">
    <property type="entry name" value="LDOC1 RELATED"/>
    <property type="match status" value="1"/>
</dbReference>
<organism evidence="3">
    <name type="scientific">Tanacetum cinerariifolium</name>
    <name type="common">Dalmatian daisy</name>
    <name type="synonym">Chrysanthemum cinerariifolium</name>
    <dbReference type="NCBI Taxonomy" id="118510"/>
    <lineage>
        <taxon>Eukaryota</taxon>
        <taxon>Viridiplantae</taxon>
        <taxon>Streptophyta</taxon>
        <taxon>Embryophyta</taxon>
        <taxon>Tracheophyta</taxon>
        <taxon>Spermatophyta</taxon>
        <taxon>Magnoliopsida</taxon>
        <taxon>eudicotyledons</taxon>
        <taxon>Gunneridae</taxon>
        <taxon>Pentapetalae</taxon>
        <taxon>asterids</taxon>
        <taxon>campanulids</taxon>
        <taxon>Asterales</taxon>
        <taxon>Asteraceae</taxon>
        <taxon>Asteroideae</taxon>
        <taxon>Anthemideae</taxon>
        <taxon>Anthemidinae</taxon>
        <taxon>Tanacetum</taxon>
    </lineage>
</organism>
<dbReference type="EMBL" id="BKCJ010372630">
    <property type="protein sequence ID" value="GFA12457.1"/>
    <property type="molecule type" value="Genomic_DNA"/>
</dbReference>
<keyword evidence="3" id="KW-0548">Nucleotidyltransferase</keyword>
<dbReference type="SUPFAM" id="SSF57756">
    <property type="entry name" value="Retrovirus zinc finger-like domains"/>
    <property type="match status" value="2"/>
</dbReference>
<dbReference type="Gene3D" id="2.40.70.10">
    <property type="entry name" value="Acid Proteases"/>
    <property type="match status" value="1"/>
</dbReference>
<dbReference type="Gene3D" id="4.10.60.10">
    <property type="entry name" value="Zinc finger, CCHC-type"/>
    <property type="match status" value="1"/>
</dbReference>
<dbReference type="Pfam" id="PF08284">
    <property type="entry name" value="RVP_2"/>
    <property type="match status" value="1"/>
</dbReference>
<dbReference type="CDD" id="cd00303">
    <property type="entry name" value="retropepsin_like"/>
    <property type="match status" value="1"/>
</dbReference>
<reference evidence="3" key="1">
    <citation type="journal article" date="2019" name="Sci. Rep.">
        <title>Draft genome of Tanacetum cinerariifolium, the natural source of mosquito coil.</title>
        <authorList>
            <person name="Yamashiro T."/>
            <person name="Shiraishi A."/>
            <person name="Satake H."/>
            <person name="Nakayama K."/>
        </authorList>
    </citation>
    <scope>NUCLEOTIDE SEQUENCE</scope>
</reference>
<sequence length="452" mass="50101">MARPTGGQRIDYGFVSTLDAEARRRRIGEVRYGIRDTWIDPAETISEIAPMTMGEVNTRVTELVELHEHDTHELYALLEDAQDRPSTLPKNTNPNNMTSEFVQAMIDQALLQNSTNEDRSHTSYKDNRRNLQTARPCYYADFMKCQPLSFKGAEGMRDGKETPKGNGCFKCEASGHFKRDCPKLKNKNGGNKNAQGWVYVVGNAGKNRTTPVNPDSNVVTGTFLLNNRYASIIFDTGADRSFISIAFSSLVNINPTPLGSSYDVELADGKIVRIDTIIRGCTINFQNHPFNIDLMPVELGSFDVIIGMDWLRRCHAMIAPKRQNVARVYNMGTGEKKLYSGNLPKSSGNVNVANAQRNNGENPKRNGCFECGTIGHFKMDYPKLKNKDGEKGNAPGWVYAMGNAKKRGNASKDSDSNVVTGAALVARAPYRLAPSKIKELSEQLQELSEKAS</sequence>
<keyword evidence="1" id="KW-0863">Zinc-finger</keyword>
<name>A0A699J501_TANCI</name>